<organism evidence="6 7">
    <name type="scientific">Candidatus Pantoea multigeneris</name>
    <dbReference type="NCBI Taxonomy" id="2608357"/>
    <lineage>
        <taxon>Bacteria</taxon>
        <taxon>Pseudomonadati</taxon>
        <taxon>Pseudomonadota</taxon>
        <taxon>Gammaproteobacteria</taxon>
        <taxon>Enterobacterales</taxon>
        <taxon>Erwiniaceae</taxon>
        <taxon>Pantoea</taxon>
    </lineage>
</organism>
<dbReference type="EMBL" id="VWXF01000008">
    <property type="protein sequence ID" value="NIF23364.1"/>
    <property type="molecule type" value="Genomic_DNA"/>
</dbReference>
<dbReference type="InterPro" id="IPR036390">
    <property type="entry name" value="WH_DNA-bd_sf"/>
</dbReference>
<dbReference type="Pfam" id="PF03466">
    <property type="entry name" value="LysR_substrate"/>
    <property type="match status" value="1"/>
</dbReference>
<dbReference type="CDD" id="cd05466">
    <property type="entry name" value="PBP2_LTTR_substrate"/>
    <property type="match status" value="1"/>
</dbReference>
<proteinExistence type="inferred from homology"/>
<dbReference type="PROSITE" id="PS50931">
    <property type="entry name" value="HTH_LYSR"/>
    <property type="match status" value="1"/>
</dbReference>
<dbReference type="Gene3D" id="1.10.10.10">
    <property type="entry name" value="Winged helix-like DNA-binding domain superfamily/Winged helix DNA-binding domain"/>
    <property type="match status" value="1"/>
</dbReference>
<evidence type="ECO:0000313" key="7">
    <source>
        <dbReference type="Proteomes" id="UP001515683"/>
    </source>
</evidence>
<evidence type="ECO:0000313" key="6">
    <source>
        <dbReference type="EMBL" id="NIF23364.1"/>
    </source>
</evidence>
<keyword evidence="4" id="KW-0804">Transcription</keyword>
<dbReference type="Gene3D" id="3.40.190.290">
    <property type="match status" value="1"/>
</dbReference>
<evidence type="ECO:0000256" key="4">
    <source>
        <dbReference type="ARBA" id="ARBA00023163"/>
    </source>
</evidence>
<dbReference type="RefSeq" id="WP_167016585.1">
    <property type="nucleotide sequence ID" value="NZ_VWXF01000008.1"/>
</dbReference>
<protein>
    <submittedName>
        <fullName evidence="6">LysR family transcriptional regulator</fullName>
    </submittedName>
</protein>
<dbReference type="InterPro" id="IPR050950">
    <property type="entry name" value="HTH-type_LysR_regulators"/>
</dbReference>
<evidence type="ECO:0000256" key="3">
    <source>
        <dbReference type="ARBA" id="ARBA00023125"/>
    </source>
</evidence>
<dbReference type="PANTHER" id="PTHR30419:SF31">
    <property type="entry name" value="BLR3139 PROTEIN"/>
    <property type="match status" value="1"/>
</dbReference>
<dbReference type="InterPro" id="IPR005119">
    <property type="entry name" value="LysR_subst-bd"/>
</dbReference>
<dbReference type="Pfam" id="PF00126">
    <property type="entry name" value="HTH_1"/>
    <property type="match status" value="1"/>
</dbReference>
<keyword evidence="7" id="KW-1185">Reference proteome</keyword>
<name>A0ABX0RIA7_9GAMM</name>
<keyword evidence="2" id="KW-0805">Transcription regulation</keyword>
<comment type="similarity">
    <text evidence="1">Belongs to the LysR transcriptional regulatory family.</text>
</comment>
<reference evidence="6 7" key="1">
    <citation type="journal article" date="2019" name="bioRxiv">
        <title>Bacteria contribute to plant secondary compound degradation in a generalist herbivore system.</title>
        <authorList>
            <person name="Francoeur C.B."/>
            <person name="Khadempour L."/>
            <person name="Moreira-Soto R.D."/>
            <person name="Gotting K."/>
            <person name="Book A.J."/>
            <person name="Pinto-Tomas A.A."/>
            <person name="Keefover-Ring K."/>
            <person name="Currie C.R."/>
        </authorList>
    </citation>
    <scope>NUCLEOTIDE SEQUENCE [LARGE SCALE GENOMIC DNA]</scope>
    <source>
        <strain evidence="6">Acro-835</strain>
    </source>
</reference>
<dbReference type="Proteomes" id="UP001515683">
    <property type="component" value="Unassembled WGS sequence"/>
</dbReference>
<evidence type="ECO:0000256" key="1">
    <source>
        <dbReference type="ARBA" id="ARBA00009437"/>
    </source>
</evidence>
<dbReference type="PANTHER" id="PTHR30419">
    <property type="entry name" value="HTH-TYPE TRANSCRIPTIONAL REGULATOR YBHD"/>
    <property type="match status" value="1"/>
</dbReference>
<dbReference type="SUPFAM" id="SSF53850">
    <property type="entry name" value="Periplasmic binding protein-like II"/>
    <property type="match status" value="1"/>
</dbReference>
<dbReference type="InterPro" id="IPR036388">
    <property type="entry name" value="WH-like_DNA-bd_sf"/>
</dbReference>
<evidence type="ECO:0000259" key="5">
    <source>
        <dbReference type="PROSITE" id="PS50931"/>
    </source>
</evidence>
<dbReference type="PRINTS" id="PR00039">
    <property type="entry name" value="HTHLYSR"/>
</dbReference>
<comment type="caution">
    <text evidence="6">The sequence shown here is derived from an EMBL/GenBank/DDBJ whole genome shotgun (WGS) entry which is preliminary data.</text>
</comment>
<keyword evidence="3" id="KW-0238">DNA-binding</keyword>
<dbReference type="InterPro" id="IPR000847">
    <property type="entry name" value="LysR_HTH_N"/>
</dbReference>
<feature type="domain" description="HTH lysR-type" evidence="5">
    <location>
        <begin position="1"/>
        <end position="58"/>
    </location>
</feature>
<evidence type="ECO:0000256" key="2">
    <source>
        <dbReference type="ARBA" id="ARBA00023015"/>
    </source>
</evidence>
<sequence>MFIRQLEYLIALEKYRHFAKAAESCFVSQPSLSVAIRQLEDELGLTIIQRQRRFLGFTPEGQRVLEWARKTLSSLDGLKQEAAFAQSVAGGHITLGTVPSALRAVSRLAAEFRRAIPGLTLEIVSLSTREIQRRLVHQELHLGLAYSGEMEESLVSQPLYAERFVLVCGRKSSLLPRTTLSWQALAALPLCLLDSEMQNRRIIDEVFQQAGIVPNVVLETNNISLLYEMVQEGDLYSIMPISAIPAYLLNNSEMMIMPVTPFSTPQLNLLRLRQDNSPAVLEAVWKISQRLNIAQQFDEEAAAERYSLQLSSDINNELEG</sequence>
<gene>
    <name evidence="6" type="ORF">F3J40_17430</name>
</gene>
<dbReference type="SUPFAM" id="SSF46785">
    <property type="entry name" value="Winged helix' DNA-binding domain"/>
    <property type="match status" value="1"/>
</dbReference>
<accession>A0ABX0RIA7</accession>